<dbReference type="SUPFAM" id="SSF55957">
    <property type="entry name" value="Phosphoglucomutase, C-terminal domain"/>
    <property type="match status" value="1"/>
</dbReference>
<dbReference type="GO" id="GO:0008973">
    <property type="term" value="F:phosphopentomutase activity"/>
    <property type="evidence" value="ECO:0007669"/>
    <property type="project" value="TreeGrafter"/>
</dbReference>
<evidence type="ECO:0000256" key="4">
    <source>
        <dbReference type="ARBA" id="ARBA00022723"/>
    </source>
</evidence>
<dbReference type="PRINTS" id="PR00509">
    <property type="entry name" value="PGMPMM"/>
</dbReference>
<dbReference type="Pfam" id="PF02879">
    <property type="entry name" value="PGM_PMM_II"/>
    <property type="match status" value="1"/>
</dbReference>
<protein>
    <submittedName>
        <fullName evidence="11">Phosphoglucomutase/phosphomannomutase alpha/beta/alpha domain I</fullName>
    </submittedName>
</protein>
<dbReference type="GO" id="GO:0000287">
    <property type="term" value="F:magnesium ion binding"/>
    <property type="evidence" value="ECO:0007669"/>
    <property type="project" value="InterPro"/>
</dbReference>
<feature type="domain" description="Alpha-D-phosphohexomutase alpha/beta/alpha" evidence="9">
    <location>
        <begin position="211"/>
        <end position="314"/>
    </location>
</feature>
<keyword evidence="6" id="KW-0413">Isomerase</keyword>
<dbReference type="GO" id="GO:0005975">
    <property type="term" value="P:carbohydrate metabolic process"/>
    <property type="evidence" value="ECO:0007669"/>
    <property type="project" value="InterPro"/>
</dbReference>
<dbReference type="InterPro" id="IPR005846">
    <property type="entry name" value="A-D-PHexomutase_a/b/a-III"/>
</dbReference>
<evidence type="ECO:0000259" key="10">
    <source>
        <dbReference type="Pfam" id="PF02880"/>
    </source>
</evidence>
<sequence length="579" mass="64248">MAISSLDPSIKQKVEEWLTGNYNQETKTSIQNLLNHEEWDELNDSFYKDLSFGTGGLRGIIGPGTNRINIYTVGKATQGLSNYLKKTYPGQSIKVAVSYDSRNMSATLAQTVADVFSANDIIVYLFSSLRPTPELSFAIRELNCQSGVMITASHNPKEYNGYKAYWYDGGQLVSPHDKNVITEVNSLTIDQVLFSKKPELIHLIDEEIDTRYIDKLANLSLRSETVKQEKDLKIVFSSIHGTGITIVPKVLAKWGFENVHIVEAQAIPDGNFPTVVYPNPEEEEAMAIGLKEASKLDADLLLATDPDADRVGVAVKDLEGKFTLLNGNQIGALLVDYVLSSKQSLGLLKSNDYTCKTIVTTNLISDISRNYNVNCYEVLTGFKYIGELMTNLLPKETFLVGGEESYGFLIGDLVRDKDAVVSCAFIAEMTAYYKSMGKTLFEALVSLYVKHGFYKEKLVSLTKKGQRGAEEIKSMMQRLRNDPPKSLGGNTVALLQDYENRLATNIKTNEQTPIALPASDVLQFILDDGSVLSARPSGTEPKIKFYCSAKLPINTIEDFNTVNQALDMKIENMMSDLLK</sequence>
<evidence type="ECO:0000256" key="6">
    <source>
        <dbReference type="ARBA" id="ARBA00023235"/>
    </source>
</evidence>
<dbReference type="GO" id="GO:0006166">
    <property type="term" value="P:purine ribonucleoside salvage"/>
    <property type="evidence" value="ECO:0007669"/>
    <property type="project" value="TreeGrafter"/>
</dbReference>
<feature type="domain" description="Alpha-D-phosphohexomutase alpha/beta/alpha" evidence="10">
    <location>
        <begin position="326"/>
        <end position="444"/>
    </location>
</feature>
<dbReference type="SUPFAM" id="SSF53738">
    <property type="entry name" value="Phosphoglucomutase, first 3 domains"/>
    <property type="match status" value="3"/>
</dbReference>
<evidence type="ECO:0000256" key="5">
    <source>
        <dbReference type="ARBA" id="ARBA00022842"/>
    </source>
</evidence>
<comment type="similarity">
    <text evidence="2 7">Belongs to the phosphohexose mutase family.</text>
</comment>
<organism evidence="11">
    <name type="scientific">Sphingobacterium sp. (strain 21)</name>
    <dbReference type="NCBI Taxonomy" id="743722"/>
    <lineage>
        <taxon>Bacteria</taxon>
        <taxon>Pseudomonadati</taxon>
        <taxon>Bacteroidota</taxon>
        <taxon>Sphingobacteriia</taxon>
        <taxon>Sphingobacteriales</taxon>
        <taxon>Sphingobacteriaceae</taxon>
        <taxon>Sphingobacterium</taxon>
    </lineage>
</organism>
<dbReference type="KEGG" id="shg:Sph21_2018"/>
<keyword evidence="4 7" id="KW-0479">Metal-binding</keyword>
<evidence type="ECO:0000259" key="9">
    <source>
        <dbReference type="Pfam" id="PF02879"/>
    </source>
</evidence>
<dbReference type="AlphaFoldDB" id="F4CB11"/>
<dbReference type="InterPro" id="IPR016055">
    <property type="entry name" value="A-D-PHexomutase_a/b/a-I/II/III"/>
</dbReference>
<evidence type="ECO:0000256" key="2">
    <source>
        <dbReference type="ARBA" id="ARBA00010231"/>
    </source>
</evidence>
<dbReference type="PANTHER" id="PTHR45745:SF1">
    <property type="entry name" value="PHOSPHOGLUCOMUTASE 2B-RELATED"/>
    <property type="match status" value="1"/>
</dbReference>
<dbReference type="eggNOG" id="COG1109">
    <property type="taxonomic scope" value="Bacteria"/>
</dbReference>
<dbReference type="InterPro" id="IPR016066">
    <property type="entry name" value="A-D-PHexomutase_CS"/>
</dbReference>
<comment type="cofactor">
    <cofactor evidence="1">
        <name>Mg(2+)</name>
        <dbReference type="ChEBI" id="CHEBI:18420"/>
    </cofactor>
</comment>
<dbReference type="Gene3D" id="3.40.120.10">
    <property type="entry name" value="Alpha-D-Glucose-1,6-Bisphosphate, subunit A, domain 3"/>
    <property type="match status" value="3"/>
</dbReference>
<dbReference type="Pfam" id="PF02880">
    <property type="entry name" value="PGM_PMM_III"/>
    <property type="match status" value="1"/>
</dbReference>
<dbReference type="PATRIC" id="fig|743722.3.peg.2154"/>
<dbReference type="InterPro" id="IPR005841">
    <property type="entry name" value="Alpha-D-phosphohexomutase_SF"/>
</dbReference>
<gene>
    <name evidence="11" type="ordered locus">Sph21_2018</name>
</gene>
<reference evidence="11" key="1">
    <citation type="submission" date="2011-03" db="EMBL/GenBank/DDBJ databases">
        <title>Complete sequence of Sphingobacterium sp. 21.</title>
        <authorList>
            <consortium name="US DOE Joint Genome Institute"/>
            <person name="Lucas S."/>
            <person name="Copeland A."/>
            <person name="Lapidus A."/>
            <person name="Cheng J.-F."/>
            <person name="Goodwin L."/>
            <person name="Pitluck S."/>
            <person name="Davenport K."/>
            <person name="Detter J.C."/>
            <person name="Han C."/>
            <person name="Tapia R."/>
            <person name="Land M."/>
            <person name="Hauser L."/>
            <person name="Kyrpides N."/>
            <person name="Ivanova N."/>
            <person name="Ovchinnikova G."/>
            <person name="Pagani I."/>
            <person name="Siebers A.K."/>
            <person name="Allgaier M."/>
            <person name="Thelen M.P."/>
            <person name="Hugenholtz P."/>
            <person name="Woyke T."/>
        </authorList>
    </citation>
    <scope>NUCLEOTIDE SEQUENCE</scope>
    <source>
        <strain evidence="11">21</strain>
    </source>
</reference>
<evidence type="ECO:0000313" key="11">
    <source>
        <dbReference type="EMBL" id="ADZ78578.1"/>
    </source>
</evidence>
<keyword evidence="5 7" id="KW-0460">Magnesium</keyword>
<dbReference type="InterPro" id="IPR036900">
    <property type="entry name" value="A-D-PHexomutase_C_sf"/>
</dbReference>
<dbReference type="OrthoDB" id="9806956at2"/>
<feature type="domain" description="Alpha-D-phosphohexomutase alpha/beta/alpha" evidence="8">
    <location>
        <begin position="51"/>
        <end position="186"/>
    </location>
</feature>
<dbReference type="InterPro" id="IPR005844">
    <property type="entry name" value="A-D-PHexomutase_a/b/a-I"/>
</dbReference>
<dbReference type="HOGENOM" id="CLU_016950_0_0_10"/>
<evidence type="ECO:0000256" key="7">
    <source>
        <dbReference type="RuleBase" id="RU004326"/>
    </source>
</evidence>
<dbReference type="Gene3D" id="3.30.310.50">
    <property type="entry name" value="Alpha-D-phosphohexomutase, C-terminal domain"/>
    <property type="match status" value="1"/>
</dbReference>
<name>F4CB11_SPHS2</name>
<dbReference type="STRING" id="743722.Sph21_2018"/>
<dbReference type="InterPro" id="IPR005845">
    <property type="entry name" value="A-D-PHexomutase_a/b/a-II"/>
</dbReference>
<evidence type="ECO:0000256" key="1">
    <source>
        <dbReference type="ARBA" id="ARBA00001946"/>
    </source>
</evidence>
<dbReference type="EMBL" id="CP002584">
    <property type="protein sequence ID" value="ADZ78578.1"/>
    <property type="molecule type" value="Genomic_DNA"/>
</dbReference>
<keyword evidence="3" id="KW-0597">Phosphoprotein</keyword>
<dbReference type="PROSITE" id="PS00710">
    <property type="entry name" value="PGM_PMM"/>
    <property type="match status" value="1"/>
</dbReference>
<dbReference type="PANTHER" id="PTHR45745">
    <property type="entry name" value="PHOSPHOMANNOMUTASE 45A"/>
    <property type="match status" value="1"/>
</dbReference>
<evidence type="ECO:0000256" key="3">
    <source>
        <dbReference type="ARBA" id="ARBA00022553"/>
    </source>
</evidence>
<accession>F4CB11</accession>
<proteinExistence type="inferred from homology"/>
<evidence type="ECO:0000259" key="8">
    <source>
        <dbReference type="Pfam" id="PF02878"/>
    </source>
</evidence>
<dbReference type="Pfam" id="PF02878">
    <property type="entry name" value="PGM_PMM_I"/>
    <property type="match status" value="1"/>
</dbReference>
<dbReference type="CDD" id="cd05799">
    <property type="entry name" value="PGM2"/>
    <property type="match status" value="1"/>
</dbReference>